<evidence type="ECO:0000313" key="3">
    <source>
        <dbReference type="EMBL" id="UUI74124.1"/>
    </source>
</evidence>
<protein>
    <recommendedName>
        <fullName evidence="5">Cell division protein FtsL</fullName>
    </recommendedName>
</protein>
<feature type="region of interest" description="Disordered" evidence="1">
    <location>
        <begin position="1"/>
        <end position="25"/>
    </location>
</feature>
<accession>A0ABY5KWR7</accession>
<evidence type="ECO:0000256" key="2">
    <source>
        <dbReference type="SAM" id="Phobius"/>
    </source>
</evidence>
<sequence length="139" mass="14250">MSAQAAARAVPRPARPAAPAPASQPTPRLLLVRAPAQARTRVPFVLACMVILGAALVTALLLNTTMARGAFEKQALDVELYRLAQAEQDLAAQADRLRSPEHLASSAQALGMVKAESTAWLFLADGTVQGAPGGAGAGG</sequence>
<keyword evidence="2" id="KW-0812">Transmembrane</keyword>
<evidence type="ECO:0008006" key="5">
    <source>
        <dbReference type="Google" id="ProtNLM"/>
    </source>
</evidence>
<feature type="transmembrane region" description="Helical" evidence="2">
    <location>
        <begin position="42"/>
        <end position="62"/>
    </location>
</feature>
<keyword evidence="2" id="KW-0472">Membrane</keyword>
<proteinExistence type="predicted"/>
<keyword evidence="2" id="KW-1133">Transmembrane helix</keyword>
<evidence type="ECO:0000256" key="1">
    <source>
        <dbReference type="SAM" id="MobiDB-lite"/>
    </source>
</evidence>
<evidence type="ECO:0000313" key="4">
    <source>
        <dbReference type="Proteomes" id="UP001316189"/>
    </source>
</evidence>
<organism evidence="3 4">
    <name type="scientific">Cellulomonas chengniuliangii</name>
    <dbReference type="NCBI Taxonomy" id="2968084"/>
    <lineage>
        <taxon>Bacteria</taxon>
        <taxon>Bacillati</taxon>
        <taxon>Actinomycetota</taxon>
        <taxon>Actinomycetes</taxon>
        <taxon>Micrococcales</taxon>
        <taxon>Cellulomonadaceae</taxon>
        <taxon>Cellulomonas</taxon>
    </lineage>
</organism>
<feature type="compositionally biased region" description="Low complexity" evidence="1">
    <location>
        <begin position="1"/>
        <end position="12"/>
    </location>
</feature>
<reference evidence="3 4" key="1">
    <citation type="submission" date="2022-07" db="EMBL/GenBank/DDBJ databases">
        <title>Novel species in genus cellulomonas.</title>
        <authorList>
            <person name="Ye L."/>
        </authorList>
    </citation>
    <scope>NUCLEOTIDE SEQUENCE [LARGE SCALE GENOMIC DNA]</scope>
    <source>
        <strain evidence="4">zg-Y338</strain>
    </source>
</reference>
<gene>
    <name evidence="3" type="ORF">NP064_09815</name>
</gene>
<dbReference type="Proteomes" id="UP001316189">
    <property type="component" value="Chromosome"/>
</dbReference>
<dbReference type="EMBL" id="CP101988">
    <property type="protein sequence ID" value="UUI74124.1"/>
    <property type="molecule type" value="Genomic_DNA"/>
</dbReference>
<keyword evidence="4" id="KW-1185">Reference proteome</keyword>
<name>A0ABY5KWR7_9CELL</name>
<feature type="compositionally biased region" description="Pro residues" evidence="1">
    <location>
        <begin position="13"/>
        <end position="24"/>
    </location>
</feature>
<dbReference type="RefSeq" id="WP_227569843.1">
    <property type="nucleotide sequence ID" value="NZ_CP101988.1"/>
</dbReference>